<sequence length="44" mass="5129">MVFESEEDLQNDLLYYEILVQIVAGIIRDRFAAVQWSEQGLDPN</sequence>
<keyword evidence="2" id="KW-1185">Reference proteome</keyword>
<name>A0A2X0PHZ2_9BASI</name>
<evidence type="ECO:0000313" key="1">
    <source>
        <dbReference type="EMBL" id="SGZ06688.1"/>
    </source>
</evidence>
<accession>A0A2X0PHZ2</accession>
<dbReference type="AlphaFoldDB" id="A0A2X0PHZ2"/>
<protein>
    <submittedName>
        <fullName evidence="1">BQ5605_C031g10961 protein</fullName>
    </submittedName>
</protein>
<gene>
    <name evidence="1" type="primary">BQ5605_C031g10961</name>
    <name evidence="1" type="ORF">BQ5605_C031G10961</name>
</gene>
<evidence type="ECO:0000313" key="2">
    <source>
        <dbReference type="Proteomes" id="UP000249464"/>
    </source>
</evidence>
<reference evidence="1 2" key="1">
    <citation type="submission" date="2016-11" db="EMBL/GenBank/DDBJ databases">
        <authorList>
            <person name="Jaros S."/>
            <person name="Januszkiewicz K."/>
            <person name="Wedrychowicz H."/>
        </authorList>
    </citation>
    <scope>NUCLEOTIDE SEQUENCE [LARGE SCALE GENOMIC DNA]</scope>
</reference>
<dbReference type="Proteomes" id="UP000249464">
    <property type="component" value="Unassembled WGS sequence"/>
</dbReference>
<dbReference type="EMBL" id="FQNC01000068">
    <property type="protein sequence ID" value="SGZ06688.1"/>
    <property type="molecule type" value="Genomic_DNA"/>
</dbReference>
<proteinExistence type="predicted"/>
<organism evidence="1 2">
    <name type="scientific">Microbotryum silenes-dioicae</name>
    <dbReference type="NCBI Taxonomy" id="796604"/>
    <lineage>
        <taxon>Eukaryota</taxon>
        <taxon>Fungi</taxon>
        <taxon>Dikarya</taxon>
        <taxon>Basidiomycota</taxon>
        <taxon>Pucciniomycotina</taxon>
        <taxon>Microbotryomycetes</taxon>
        <taxon>Microbotryales</taxon>
        <taxon>Microbotryaceae</taxon>
        <taxon>Microbotryum</taxon>
    </lineage>
</organism>